<evidence type="ECO:0000313" key="2">
    <source>
        <dbReference type="Proteomes" id="UP000325945"/>
    </source>
</evidence>
<dbReference type="EMBL" id="ML741771">
    <property type="protein sequence ID" value="KAE8330985.1"/>
    <property type="molecule type" value="Genomic_DNA"/>
</dbReference>
<accession>A0A5N6XCK7</accession>
<dbReference type="InterPro" id="IPR011009">
    <property type="entry name" value="Kinase-like_dom_sf"/>
</dbReference>
<dbReference type="PANTHER" id="PTHR21310:SF15">
    <property type="entry name" value="AMINOGLYCOSIDE PHOSPHOTRANSFERASE DOMAIN-CONTAINING PROTEIN"/>
    <property type="match status" value="1"/>
</dbReference>
<keyword evidence="2" id="KW-1185">Reference proteome</keyword>
<proteinExistence type="predicted"/>
<evidence type="ECO:0000313" key="1">
    <source>
        <dbReference type="EMBL" id="KAE8330985.1"/>
    </source>
</evidence>
<gene>
    <name evidence="1" type="ORF">BDV39DRAFT_212421</name>
</gene>
<reference evidence="2" key="1">
    <citation type="submission" date="2019-04" db="EMBL/GenBank/DDBJ databases">
        <title>Friends and foes A comparative genomics studyof 23 Aspergillus species from section Flavi.</title>
        <authorList>
            <consortium name="DOE Joint Genome Institute"/>
            <person name="Kjaerbolling I."/>
            <person name="Vesth T."/>
            <person name="Frisvad J.C."/>
            <person name="Nybo J.L."/>
            <person name="Theobald S."/>
            <person name="Kildgaard S."/>
            <person name="Isbrandt T."/>
            <person name="Kuo A."/>
            <person name="Sato A."/>
            <person name="Lyhne E.K."/>
            <person name="Kogle M.E."/>
            <person name="Wiebenga A."/>
            <person name="Kun R.S."/>
            <person name="Lubbers R.J."/>
            <person name="Makela M.R."/>
            <person name="Barry K."/>
            <person name="Chovatia M."/>
            <person name="Clum A."/>
            <person name="Daum C."/>
            <person name="Haridas S."/>
            <person name="He G."/>
            <person name="LaButti K."/>
            <person name="Lipzen A."/>
            <person name="Mondo S."/>
            <person name="Riley R."/>
            <person name="Salamov A."/>
            <person name="Simmons B.A."/>
            <person name="Magnuson J.K."/>
            <person name="Henrissat B."/>
            <person name="Mortensen U.H."/>
            <person name="Larsen T.O."/>
            <person name="Devries R.P."/>
            <person name="Grigoriev I.V."/>
            <person name="Machida M."/>
            <person name="Baker S.E."/>
            <person name="Andersen M.R."/>
        </authorList>
    </citation>
    <scope>NUCLEOTIDE SEQUENCE [LARGE SCALE GENOMIC DNA]</scope>
    <source>
        <strain evidence="2">CBS 130017</strain>
    </source>
</reference>
<sequence>MRSNDIFAYAEFKVQPLCRLASSLKQGSTCRFLIGLSIESDDEIEWVLWSLYTGYGSTLEEISSKLLESEAAALNYVRKNFPLTAGLIYTNLESSTKTNDVGIPYILMSKATGFPLQRVWKSTRFGQTELPAGMKAKILFQLGSIAFKLSQLRLESIRSLIEQNGSFRVGESLSRDHILHERYSLDNVPRGPFSSETQFYDSLIEVLIQHAEPLPLSHHCFVAPVPRRELYDFSGLYNKACDLWNDFVMVGCKIDSSDNRLDYIIAAEALRDMVPRWLQYIPKLDSNSFPLCHSDLSVNNIYIDNNYDITCIIDWAFCSSVPEAMALIPSWIATVASRVSKLFQQRDCACSLNRFLNFDSIDDYSLFTTVWEQIYGTEKDSMSYLSEQRLLCYNIERYKEIQVSDQPTERIESGARLL</sequence>
<dbReference type="SUPFAM" id="SSF56112">
    <property type="entry name" value="Protein kinase-like (PK-like)"/>
    <property type="match status" value="1"/>
</dbReference>
<dbReference type="Proteomes" id="UP000325945">
    <property type="component" value="Unassembled WGS sequence"/>
</dbReference>
<dbReference type="AlphaFoldDB" id="A0A5N6XCK7"/>
<dbReference type="PANTHER" id="PTHR21310">
    <property type="entry name" value="AMINOGLYCOSIDE PHOSPHOTRANSFERASE-RELATED-RELATED"/>
    <property type="match status" value="1"/>
</dbReference>
<dbReference type="InterPro" id="IPR051678">
    <property type="entry name" value="AGP_Transferase"/>
</dbReference>
<organism evidence="1 2">
    <name type="scientific">Aspergillus sergii</name>
    <dbReference type="NCBI Taxonomy" id="1034303"/>
    <lineage>
        <taxon>Eukaryota</taxon>
        <taxon>Fungi</taxon>
        <taxon>Dikarya</taxon>
        <taxon>Ascomycota</taxon>
        <taxon>Pezizomycotina</taxon>
        <taxon>Eurotiomycetes</taxon>
        <taxon>Eurotiomycetidae</taxon>
        <taxon>Eurotiales</taxon>
        <taxon>Aspergillaceae</taxon>
        <taxon>Aspergillus</taxon>
        <taxon>Aspergillus subgen. Circumdati</taxon>
    </lineage>
</organism>
<name>A0A5N6XCK7_9EURO</name>
<protein>
    <recommendedName>
        <fullName evidence="3">Aminoglycoside phosphotransferase domain-containing protein</fullName>
    </recommendedName>
</protein>
<dbReference type="Gene3D" id="3.90.1200.10">
    <property type="match status" value="1"/>
</dbReference>
<evidence type="ECO:0008006" key="3">
    <source>
        <dbReference type="Google" id="ProtNLM"/>
    </source>
</evidence>